<feature type="binding site" evidence="9 13">
    <location>
        <position position="394"/>
    </location>
    <ligand>
        <name>Mn(2+)</name>
        <dbReference type="ChEBI" id="CHEBI:29035"/>
        <label>1</label>
    </ligand>
</feature>
<evidence type="ECO:0000256" key="11">
    <source>
        <dbReference type="PIRSR" id="PIRSR001492-1"/>
    </source>
</evidence>
<dbReference type="PANTHER" id="PTHR31637:SF0">
    <property type="entry name" value="2,3-BISPHOSPHOGLYCERATE-INDEPENDENT PHOSPHOGLYCERATE MUTASE"/>
    <property type="match status" value="1"/>
</dbReference>
<feature type="binding site" evidence="9 12">
    <location>
        <begin position="153"/>
        <end position="154"/>
    </location>
    <ligand>
        <name>substrate</name>
    </ligand>
</feature>
<feature type="binding site" evidence="9 12">
    <location>
        <position position="123"/>
    </location>
    <ligand>
        <name>substrate</name>
    </ligand>
</feature>
<feature type="active site" description="Phosphoserine intermediate" evidence="9 11">
    <location>
        <position position="62"/>
    </location>
</feature>
<evidence type="ECO:0000256" key="2">
    <source>
        <dbReference type="ARBA" id="ARBA00002315"/>
    </source>
</evidence>
<dbReference type="PIRSF" id="PIRSF001492">
    <property type="entry name" value="IPGAM"/>
    <property type="match status" value="1"/>
</dbReference>
<evidence type="ECO:0000256" key="12">
    <source>
        <dbReference type="PIRSR" id="PIRSR001492-2"/>
    </source>
</evidence>
<dbReference type="HAMAP" id="MF_01038">
    <property type="entry name" value="GpmI"/>
    <property type="match status" value="1"/>
</dbReference>
<name>A0A0G0EF27_9BACT</name>
<comment type="catalytic activity">
    <reaction evidence="1 9">
        <text>(2R)-2-phosphoglycerate = (2R)-3-phosphoglycerate</text>
        <dbReference type="Rhea" id="RHEA:15901"/>
        <dbReference type="ChEBI" id="CHEBI:58272"/>
        <dbReference type="ChEBI" id="CHEBI:58289"/>
        <dbReference type="EC" id="5.4.2.12"/>
    </reaction>
</comment>
<dbReference type="Proteomes" id="UP000034952">
    <property type="component" value="Unassembled WGS sequence"/>
</dbReference>
<dbReference type="Pfam" id="PF06415">
    <property type="entry name" value="iPGM_N"/>
    <property type="match status" value="1"/>
</dbReference>
<comment type="cofactor">
    <cofactor evidence="9">
        <name>Mn(2+)</name>
        <dbReference type="ChEBI" id="CHEBI:29035"/>
    </cofactor>
    <text evidence="9">Binds 2 manganese ions per subunit.</text>
</comment>
<reference evidence="16 17" key="1">
    <citation type="journal article" date="2015" name="Nature">
        <title>rRNA introns, odd ribosomes, and small enigmatic genomes across a large radiation of phyla.</title>
        <authorList>
            <person name="Brown C.T."/>
            <person name="Hug L.A."/>
            <person name="Thomas B.C."/>
            <person name="Sharon I."/>
            <person name="Castelle C.J."/>
            <person name="Singh A."/>
            <person name="Wilkins M.J."/>
            <person name="Williams K.H."/>
            <person name="Banfield J.F."/>
        </authorList>
    </citation>
    <scope>NUCLEOTIDE SEQUENCE [LARGE SCALE GENOMIC DNA]</scope>
</reference>
<comment type="pathway">
    <text evidence="3 9">Carbohydrate degradation; glycolysis; pyruvate from D-glyceraldehyde 3-phosphate: step 3/5.</text>
</comment>
<evidence type="ECO:0000259" key="14">
    <source>
        <dbReference type="Pfam" id="PF01676"/>
    </source>
</evidence>
<evidence type="ECO:0000256" key="3">
    <source>
        <dbReference type="ARBA" id="ARBA00004798"/>
    </source>
</evidence>
<comment type="function">
    <text evidence="2 9">Catalyzes the interconversion of 2-phosphoglycerate and 3-phosphoglycerate.</text>
</comment>
<feature type="binding site" evidence="9 13">
    <location>
        <position position="398"/>
    </location>
    <ligand>
        <name>Mn(2+)</name>
        <dbReference type="ChEBI" id="CHEBI:29035"/>
        <label>1</label>
    </ligand>
</feature>
<comment type="subunit">
    <text evidence="9">Monomer.</text>
</comment>
<dbReference type="GO" id="GO:0006007">
    <property type="term" value="P:glucose catabolic process"/>
    <property type="evidence" value="ECO:0007669"/>
    <property type="project" value="InterPro"/>
</dbReference>
<evidence type="ECO:0000256" key="5">
    <source>
        <dbReference type="ARBA" id="ARBA00022723"/>
    </source>
</evidence>
<dbReference type="FunFam" id="3.40.1450.10:FF:000002">
    <property type="entry name" value="2,3-bisphosphoglycerate-independent phosphoglycerate mutase"/>
    <property type="match status" value="1"/>
</dbReference>
<dbReference type="GO" id="GO:0030145">
    <property type="term" value="F:manganese ion binding"/>
    <property type="evidence" value="ECO:0007669"/>
    <property type="project" value="UniProtKB-UniRule"/>
</dbReference>
<evidence type="ECO:0000256" key="4">
    <source>
        <dbReference type="ARBA" id="ARBA00008819"/>
    </source>
</evidence>
<feature type="binding site" evidence="9 12">
    <location>
        <begin position="261"/>
        <end position="264"/>
    </location>
    <ligand>
        <name>substrate</name>
    </ligand>
</feature>
<feature type="binding site" evidence="9 13">
    <location>
        <position position="436"/>
    </location>
    <ligand>
        <name>Mn(2+)</name>
        <dbReference type="ChEBI" id="CHEBI:29035"/>
        <label>2</label>
    </ligand>
</feature>
<feature type="binding site" evidence="9 12">
    <location>
        <position position="191"/>
    </location>
    <ligand>
        <name>substrate</name>
    </ligand>
</feature>
<dbReference type="InterPro" id="IPR005995">
    <property type="entry name" value="Pgm_bpd_ind"/>
</dbReference>
<dbReference type="GO" id="GO:0004619">
    <property type="term" value="F:phosphoglycerate mutase activity"/>
    <property type="evidence" value="ECO:0007669"/>
    <property type="project" value="UniProtKB-UniRule"/>
</dbReference>
<dbReference type="EMBL" id="LBPY01000015">
    <property type="protein sequence ID" value="KKP65967.1"/>
    <property type="molecule type" value="Genomic_DNA"/>
</dbReference>
<evidence type="ECO:0000313" key="16">
    <source>
        <dbReference type="EMBL" id="KKP65967.1"/>
    </source>
</evidence>
<dbReference type="PATRIC" id="fig|1618761.3.peg.658"/>
<evidence type="ECO:0000256" key="9">
    <source>
        <dbReference type="HAMAP-Rule" id="MF_01038"/>
    </source>
</evidence>
<feature type="binding site" evidence="9 13">
    <location>
        <position position="12"/>
    </location>
    <ligand>
        <name>Mn(2+)</name>
        <dbReference type="ChEBI" id="CHEBI:29035"/>
        <label>2</label>
    </ligand>
</feature>
<dbReference type="PANTHER" id="PTHR31637">
    <property type="entry name" value="2,3-BISPHOSPHOGLYCERATE-INDEPENDENT PHOSPHOGLYCERATE MUTASE"/>
    <property type="match status" value="1"/>
</dbReference>
<evidence type="ECO:0000256" key="6">
    <source>
        <dbReference type="ARBA" id="ARBA00023152"/>
    </source>
</evidence>
<feature type="binding site" evidence="9 12">
    <location>
        <position position="185"/>
    </location>
    <ligand>
        <name>substrate</name>
    </ligand>
</feature>
<dbReference type="SUPFAM" id="SSF53649">
    <property type="entry name" value="Alkaline phosphatase-like"/>
    <property type="match status" value="1"/>
</dbReference>
<proteinExistence type="inferred from homology"/>
<dbReference type="CDD" id="cd16010">
    <property type="entry name" value="iPGM"/>
    <property type="match status" value="1"/>
</dbReference>
<evidence type="ECO:0000256" key="13">
    <source>
        <dbReference type="PIRSR" id="PIRSR001492-3"/>
    </source>
</evidence>
<evidence type="ECO:0000256" key="1">
    <source>
        <dbReference type="ARBA" id="ARBA00000370"/>
    </source>
</evidence>
<feature type="domain" description="BPG-independent PGAM N-terminal" evidence="15">
    <location>
        <begin position="82"/>
        <end position="291"/>
    </location>
</feature>
<dbReference type="GO" id="GO:0006096">
    <property type="term" value="P:glycolytic process"/>
    <property type="evidence" value="ECO:0007669"/>
    <property type="project" value="UniProtKB-UniRule"/>
</dbReference>
<keyword evidence="5 9" id="KW-0479">Metal-binding</keyword>
<protein>
    <recommendedName>
        <fullName evidence="9 10">2,3-bisphosphoglycerate-independent phosphoglycerate mutase</fullName>
        <shortName evidence="9">BPG-independent PGAM</shortName>
        <shortName evidence="9">Phosphoglyceromutase</shortName>
        <shortName evidence="9">iPGM</shortName>
        <ecNumber evidence="9 10">5.4.2.12</ecNumber>
    </recommendedName>
</protein>
<sequence>MHKKQIALIVLDGWGYRKEAKDNAIAQAHKPNFDGIWSKYPHTLLEASGVKFGLPDGQMGNSELGHMTIGAGRILYQDIVRISKSISSGEFKDNPAFVELFAHVNKYDSTLHIAGLVSPGGIHSHMSHLFGFLEIAKNAGIKKIAIHAITDGRDTPPQAGASYIKELEDYIEKLGVGEIASVSGRLYAMDRDQRWERLAKAEEVIFDGKGTECNIEPHLYVENLYKEGKMDEHLEPFVCVNKEGKSYSVNKNDGFFLFNFRADRMRMITERIMEKYKDENVCLVTMTEYKKEYTCSVAFPATKINETLGKTISENGMTQAHIAETEKFAHATYFLNCGEEVPYKGEEQILVPSPQGVLTYDLAPKMSAGGVADKAIEQIEKGTDFIFVNFANADMVGHTSEVPAIIIAVEEVDRELGRILEALKLGGGIALVTADHGNAEVNIDPITGLRHTSHTSDLVPFILTDENKKLKSEGTLADITPTILELYGIEKPKEMTGESLIKN</sequence>
<keyword evidence="8 9" id="KW-0413">Isomerase</keyword>
<dbReference type="UniPathway" id="UPA00109">
    <property type="reaction ID" value="UER00186"/>
</dbReference>
<dbReference type="Gene3D" id="3.40.720.10">
    <property type="entry name" value="Alkaline Phosphatase, subunit A"/>
    <property type="match status" value="1"/>
</dbReference>
<dbReference type="Gene3D" id="3.40.1450.10">
    <property type="entry name" value="BPG-independent phosphoglycerate mutase, domain B"/>
    <property type="match status" value="1"/>
</dbReference>
<comment type="similarity">
    <text evidence="4 9">Belongs to the BPG-independent phosphoglycerate mutase family.</text>
</comment>
<keyword evidence="6 9" id="KW-0324">Glycolysis</keyword>
<feature type="binding site" evidence="9 12">
    <location>
        <position position="327"/>
    </location>
    <ligand>
        <name>substrate</name>
    </ligand>
</feature>
<dbReference type="AlphaFoldDB" id="A0A0G0EF27"/>
<dbReference type="InterPro" id="IPR011258">
    <property type="entry name" value="BPG-indep_PGM_N"/>
</dbReference>
<gene>
    <name evidence="9" type="primary">gpmI</name>
    <name evidence="16" type="ORF">UR64_C0015G0006</name>
</gene>
<dbReference type="NCBIfam" id="TIGR01307">
    <property type="entry name" value="pgm_bpd_ind"/>
    <property type="match status" value="1"/>
</dbReference>
<evidence type="ECO:0000256" key="10">
    <source>
        <dbReference type="NCBIfam" id="TIGR01307"/>
    </source>
</evidence>
<keyword evidence="7 9" id="KW-0464">Manganese</keyword>
<feature type="domain" description="Metalloenzyme" evidence="14">
    <location>
        <begin position="4"/>
        <end position="491"/>
    </location>
</feature>
<evidence type="ECO:0000256" key="7">
    <source>
        <dbReference type="ARBA" id="ARBA00023211"/>
    </source>
</evidence>
<dbReference type="Pfam" id="PF01676">
    <property type="entry name" value="Metalloenzyme"/>
    <property type="match status" value="1"/>
</dbReference>
<dbReference type="SUPFAM" id="SSF64158">
    <property type="entry name" value="2,3-Bisphosphoglycerate-independent phosphoglycerate mutase, substrate-binding domain"/>
    <property type="match status" value="1"/>
</dbReference>
<comment type="caution">
    <text evidence="16">The sequence shown here is derived from an EMBL/GenBank/DDBJ whole genome shotgun (WGS) entry which is preliminary data.</text>
</comment>
<organism evidence="16 17">
    <name type="scientific">Candidatus Nomurabacteria bacterium GW2011_GWE1_35_16</name>
    <dbReference type="NCBI Taxonomy" id="1618761"/>
    <lineage>
        <taxon>Bacteria</taxon>
        <taxon>Candidatus Nomuraibacteriota</taxon>
    </lineage>
</organism>
<dbReference type="InterPro" id="IPR017850">
    <property type="entry name" value="Alkaline_phosphatase_core_sf"/>
</dbReference>
<evidence type="ECO:0000256" key="8">
    <source>
        <dbReference type="ARBA" id="ARBA00023235"/>
    </source>
</evidence>
<evidence type="ECO:0000259" key="15">
    <source>
        <dbReference type="Pfam" id="PF06415"/>
    </source>
</evidence>
<feature type="binding site" evidence="9 13">
    <location>
        <position position="454"/>
    </location>
    <ligand>
        <name>Mn(2+)</name>
        <dbReference type="ChEBI" id="CHEBI:29035"/>
        <label>1</label>
    </ligand>
</feature>
<evidence type="ECO:0000313" key="17">
    <source>
        <dbReference type="Proteomes" id="UP000034952"/>
    </source>
</evidence>
<dbReference type="EC" id="5.4.2.12" evidence="9 10"/>
<dbReference type="GO" id="GO:0005829">
    <property type="term" value="C:cytosol"/>
    <property type="evidence" value="ECO:0007669"/>
    <property type="project" value="TreeGrafter"/>
</dbReference>
<feature type="binding site" evidence="9 13">
    <location>
        <position position="435"/>
    </location>
    <ligand>
        <name>Mn(2+)</name>
        <dbReference type="ChEBI" id="CHEBI:29035"/>
        <label>2</label>
    </ligand>
</feature>
<accession>A0A0G0EF27</accession>
<dbReference type="InterPro" id="IPR006124">
    <property type="entry name" value="Metalloenzyme"/>
</dbReference>
<feature type="binding site" evidence="9 13">
    <location>
        <position position="62"/>
    </location>
    <ligand>
        <name>Mn(2+)</name>
        <dbReference type="ChEBI" id="CHEBI:29035"/>
        <label>2</label>
    </ligand>
</feature>
<dbReference type="InterPro" id="IPR036646">
    <property type="entry name" value="PGAM_B_sf"/>
</dbReference>